<name>A0ABV8VFW4_9NOCA</name>
<keyword evidence="2" id="KW-0812">Transmembrane</keyword>
<keyword evidence="2" id="KW-1133">Transmembrane helix</keyword>
<evidence type="ECO:0000256" key="1">
    <source>
        <dbReference type="SAM" id="MobiDB-lite"/>
    </source>
</evidence>
<evidence type="ECO:0000256" key="2">
    <source>
        <dbReference type="SAM" id="Phobius"/>
    </source>
</evidence>
<keyword evidence="2" id="KW-0472">Membrane</keyword>
<keyword evidence="4" id="KW-1185">Reference proteome</keyword>
<accession>A0ABV8VFW4</accession>
<protein>
    <submittedName>
        <fullName evidence="3">Uncharacterized protein</fullName>
    </submittedName>
</protein>
<reference evidence="4" key="1">
    <citation type="journal article" date="2019" name="Int. J. Syst. Evol. Microbiol.">
        <title>The Global Catalogue of Microorganisms (GCM) 10K type strain sequencing project: providing services to taxonomists for standard genome sequencing and annotation.</title>
        <authorList>
            <consortium name="The Broad Institute Genomics Platform"/>
            <consortium name="The Broad Institute Genome Sequencing Center for Infectious Disease"/>
            <person name="Wu L."/>
            <person name="Ma J."/>
        </authorList>
    </citation>
    <scope>NUCLEOTIDE SEQUENCE [LARGE SCALE GENOMIC DNA]</scope>
    <source>
        <strain evidence="4">IBRC-M 10490</strain>
    </source>
</reference>
<sequence>MQQLRSEHNFRVDIDNRSVDYINLHLVQGSLQEKIGSRTSARRSSLEDADPQPEQLKSIVSRFGENLLFRGLGLAMVSFLPILLLFGGPPNSTQRSIAIAVGFVGPAAIIFPFACATLLKDLRKSRNIRKDRLNLADRERFEIQRATETLMLGGVLSSEELSFTPENCACGDLIRTADGLCRRIVDADAWSSEYLRSQRAQFDPGAERTAIINATIDLHSSEQYLGPRPQGDGTSALLATREWDFTVEVLADVWTGLRDRIAGLESLAHAVTSLDQELAHSSTASRAEEIARHAMPLAVGYELESLGSDGSRNHARHVTAVTSAIRELVEHSSDRTEAVKSLAPRRAESHPNRRRDG</sequence>
<evidence type="ECO:0000313" key="3">
    <source>
        <dbReference type="EMBL" id="MFC4374925.1"/>
    </source>
</evidence>
<proteinExistence type="predicted"/>
<evidence type="ECO:0000313" key="4">
    <source>
        <dbReference type="Proteomes" id="UP001595844"/>
    </source>
</evidence>
<comment type="caution">
    <text evidence="3">The sequence shown here is derived from an EMBL/GenBank/DDBJ whole genome shotgun (WGS) entry which is preliminary data.</text>
</comment>
<feature type="compositionally biased region" description="Basic and acidic residues" evidence="1">
    <location>
        <begin position="345"/>
        <end position="357"/>
    </location>
</feature>
<dbReference type="Proteomes" id="UP001595844">
    <property type="component" value="Unassembled WGS sequence"/>
</dbReference>
<dbReference type="RefSeq" id="WP_378560778.1">
    <property type="nucleotide sequence ID" value="NZ_JBHSDL010000014.1"/>
</dbReference>
<feature type="region of interest" description="Disordered" evidence="1">
    <location>
        <begin position="330"/>
        <end position="357"/>
    </location>
</feature>
<feature type="transmembrane region" description="Helical" evidence="2">
    <location>
        <begin position="67"/>
        <end position="86"/>
    </location>
</feature>
<organism evidence="3 4">
    <name type="scientific">Nocardia halotolerans</name>
    <dbReference type="NCBI Taxonomy" id="1755878"/>
    <lineage>
        <taxon>Bacteria</taxon>
        <taxon>Bacillati</taxon>
        <taxon>Actinomycetota</taxon>
        <taxon>Actinomycetes</taxon>
        <taxon>Mycobacteriales</taxon>
        <taxon>Nocardiaceae</taxon>
        <taxon>Nocardia</taxon>
    </lineage>
</organism>
<gene>
    <name evidence="3" type="ORF">ACFO5K_12520</name>
</gene>
<dbReference type="EMBL" id="JBHSDL010000014">
    <property type="protein sequence ID" value="MFC4374925.1"/>
    <property type="molecule type" value="Genomic_DNA"/>
</dbReference>
<feature type="transmembrane region" description="Helical" evidence="2">
    <location>
        <begin position="98"/>
        <end position="119"/>
    </location>
</feature>